<dbReference type="Gene3D" id="3.30.2010.10">
    <property type="entry name" value="Metalloproteases ('zincins'), catalytic domain"/>
    <property type="match status" value="1"/>
</dbReference>
<dbReference type="Proteomes" id="UP000243847">
    <property type="component" value="Chromosome sequence1"/>
</dbReference>
<keyword evidence="1" id="KW-0812">Transmembrane</keyword>
<evidence type="ECO:0000256" key="1">
    <source>
        <dbReference type="SAM" id="Phobius"/>
    </source>
</evidence>
<dbReference type="OrthoDB" id="9785340at2"/>
<dbReference type="AlphaFoldDB" id="A0A173LUY0"/>
<keyword evidence="1" id="KW-1133">Transmembrane helix</keyword>
<gene>
    <name evidence="2" type="ORF">AUMI_10750</name>
</gene>
<accession>A0A173LUY0</accession>
<feature type="transmembrane region" description="Helical" evidence="1">
    <location>
        <begin position="84"/>
        <end position="102"/>
    </location>
</feature>
<reference evidence="2 3" key="1">
    <citation type="journal article" date="2016" name="Genome Announc.">
        <title>Complete Genome Sequence of Aurantimicrobium minutum Type Strain KNCT, a Planktonic Ultramicrobacterium Isolated from River Water.</title>
        <authorList>
            <person name="Nakai R."/>
            <person name="Fujisawa T."/>
            <person name="Nakamura Y."/>
            <person name="Nishide H."/>
            <person name="Uchiyama I."/>
            <person name="Baba T."/>
            <person name="Toyoda A."/>
            <person name="Fujiyama A."/>
            <person name="Naganuma T."/>
            <person name="Niki H."/>
        </authorList>
    </citation>
    <scope>NUCLEOTIDE SEQUENCE [LARGE SCALE GENOMIC DNA]</scope>
    <source>
        <strain evidence="2 3">KNC</strain>
    </source>
</reference>
<feature type="transmembrane region" description="Helical" evidence="1">
    <location>
        <begin position="36"/>
        <end position="64"/>
    </location>
</feature>
<dbReference type="RefSeq" id="WP_096380094.1">
    <property type="nucleotide sequence ID" value="NZ_AP017457.1"/>
</dbReference>
<keyword evidence="1" id="KW-0472">Membrane</keyword>
<name>A0A173LUY0_9MICO</name>
<evidence type="ECO:0000313" key="2">
    <source>
        <dbReference type="EMBL" id="BAU98618.1"/>
    </source>
</evidence>
<proteinExistence type="predicted"/>
<dbReference type="EMBL" id="AP017457">
    <property type="protein sequence ID" value="BAU98618.1"/>
    <property type="molecule type" value="Genomic_DNA"/>
</dbReference>
<dbReference type="GeneID" id="80451257"/>
<sequence length="255" mass="27321">MSLQAIVILFGVYAIVTLVAPRVLVAPQLMNKHPRFVLFTWLASLGIAGISLILALSGLVSRALEQHVEDPDYARIIFPILDQVFGWIALAALGILAFRLIAAVGDLRTSRAELLSQWQMISTSSQHHTIDGHSVHVIDLPENILMAIPSAHTIVASTGLIQALSSSELGAALVHEQTHINEHHGAIREAGVLAVAVAPGFSASARMAQATRIATELIADDEAVKLYGPEVVAYALEAAFGTSPLIEERVARLRN</sequence>
<evidence type="ECO:0000313" key="3">
    <source>
        <dbReference type="Proteomes" id="UP000243847"/>
    </source>
</evidence>
<dbReference type="KEGG" id="amin:AUMI_10750"/>
<protein>
    <submittedName>
        <fullName evidence="2">Membrane-bound metallopeptidase</fullName>
    </submittedName>
</protein>
<feature type="transmembrane region" description="Helical" evidence="1">
    <location>
        <begin position="6"/>
        <end position="24"/>
    </location>
</feature>
<organism evidence="2 3">
    <name type="scientific">Aurantimicrobium minutum</name>
    <dbReference type="NCBI Taxonomy" id="708131"/>
    <lineage>
        <taxon>Bacteria</taxon>
        <taxon>Bacillati</taxon>
        <taxon>Actinomycetota</taxon>
        <taxon>Actinomycetes</taxon>
        <taxon>Micrococcales</taxon>
        <taxon>Microbacteriaceae</taxon>
        <taxon>Aurantimicrobium</taxon>
    </lineage>
</organism>